<dbReference type="Proteomes" id="UP001321498">
    <property type="component" value="Chromosome"/>
</dbReference>
<evidence type="ECO:0000313" key="1">
    <source>
        <dbReference type="EMBL" id="BDZ44838.1"/>
    </source>
</evidence>
<dbReference type="RefSeq" id="WP_286278249.1">
    <property type="nucleotide sequence ID" value="NZ_AP027731.1"/>
</dbReference>
<name>A0ABM8G9H3_9MICO</name>
<sequence length="83" mass="9384">MGEGIIPEPLVGETVEVWRYAEYEDFGAREADDYSVHFYVVDEGTCRALDPGPGMVASRDRVLVPFGSAEHENAIRNEYRGRY</sequence>
<keyword evidence="2" id="KW-1185">Reference proteome</keyword>
<reference evidence="2" key="1">
    <citation type="journal article" date="2019" name="Int. J. Syst. Evol. Microbiol.">
        <title>The Global Catalogue of Microorganisms (GCM) 10K type strain sequencing project: providing services to taxonomists for standard genome sequencing and annotation.</title>
        <authorList>
            <consortium name="The Broad Institute Genomics Platform"/>
            <consortium name="The Broad Institute Genome Sequencing Center for Infectious Disease"/>
            <person name="Wu L."/>
            <person name="Ma J."/>
        </authorList>
    </citation>
    <scope>NUCLEOTIDE SEQUENCE [LARGE SCALE GENOMIC DNA]</scope>
    <source>
        <strain evidence="2">NBRC 108725</strain>
    </source>
</reference>
<protein>
    <submittedName>
        <fullName evidence="1">Uncharacterized protein</fullName>
    </submittedName>
</protein>
<proteinExistence type="predicted"/>
<dbReference type="EMBL" id="AP027731">
    <property type="protein sequence ID" value="BDZ44838.1"/>
    <property type="molecule type" value="Genomic_DNA"/>
</dbReference>
<evidence type="ECO:0000313" key="2">
    <source>
        <dbReference type="Proteomes" id="UP001321498"/>
    </source>
</evidence>
<accession>A0ABM8G9H3</accession>
<gene>
    <name evidence="1" type="ORF">GCM10025866_07470</name>
</gene>
<organism evidence="1 2">
    <name type="scientific">Naasia aerilata</name>
    <dbReference type="NCBI Taxonomy" id="1162966"/>
    <lineage>
        <taxon>Bacteria</taxon>
        <taxon>Bacillati</taxon>
        <taxon>Actinomycetota</taxon>
        <taxon>Actinomycetes</taxon>
        <taxon>Micrococcales</taxon>
        <taxon>Microbacteriaceae</taxon>
        <taxon>Naasia</taxon>
    </lineage>
</organism>